<gene>
    <name evidence="4" type="ORF">B4U80_12137</name>
</gene>
<dbReference type="AlphaFoldDB" id="A0A443RY82"/>
<dbReference type="EMBL" id="NCKV01019462">
    <property type="protein sequence ID" value="RWS20184.1"/>
    <property type="molecule type" value="Genomic_DNA"/>
</dbReference>
<keyword evidence="5" id="KW-1185">Reference proteome</keyword>
<protein>
    <recommendedName>
        <fullName evidence="3">C-type lectin domain-containing protein</fullName>
    </recommendedName>
</protein>
<dbReference type="VEuPathDB" id="VectorBase:LDEU011856"/>
<accession>A0A443RY82</accession>
<comment type="caution">
    <text evidence="4">The sequence shown here is derived from an EMBL/GenBank/DDBJ whole genome shotgun (WGS) entry which is preliminary data.</text>
</comment>
<dbReference type="InterPro" id="IPR016186">
    <property type="entry name" value="C-type_lectin-like/link_sf"/>
</dbReference>
<dbReference type="SMART" id="SM00034">
    <property type="entry name" value="CLECT"/>
    <property type="match status" value="1"/>
</dbReference>
<feature type="non-terminal residue" evidence="4">
    <location>
        <position position="263"/>
    </location>
</feature>
<feature type="non-terminal residue" evidence="4">
    <location>
        <position position="1"/>
    </location>
</feature>
<feature type="domain" description="C-type lectin" evidence="3">
    <location>
        <begin position="11"/>
        <end position="135"/>
    </location>
</feature>
<reference evidence="4 5" key="1">
    <citation type="journal article" date="2018" name="Gigascience">
        <title>Genomes of trombidid mites reveal novel predicted allergens and laterally-transferred genes associated with secondary metabolism.</title>
        <authorList>
            <person name="Dong X."/>
            <person name="Chaisiri K."/>
            <person name="Xia D."/>
            <person name="Armstrong S.D."/>
            <person name="Fang Y."/>
            <person name="Donnelly M.J."/>
            <person name="Kadowaki T."/>
            <person name="McGarry J.W."/>
            <person name="Darby A.C."/>
            <person name="Makepeace B.L."/>
        </authorList>
    </citation>
    <scope>NUCLEOTIDE SEQUENCE [LARGE SCALE GENOMIC DNA]</scope>
    <source>
        <strain evidence="4">UoL-UT</strain>
    </source>
</reference>
<evidence type="ECO:0000313" key="5">
    <source>
        <dbReference type="Proteomes" id="UP000288716"/>
    </source>
</evidence>
<sequence>DCPTTKGWKKTAYKCVYIHDKPTTYQEGQELCNKMGHSIHMPKRLEEVNDIYNNVRSIRNPIDPNMPIGFWVGMKRDKNGNLRYTDGKLVGNSIRNDYWDGHSPDANYRGVQHCVIQYGDGPQLTADICDDQYVFPICDKALSPMPEYTEPTTTPKPVITTPKPTEPPIVPEIVPNPPAASTDAINKLNENENSLKQTNDKITNAEKDNKQNIENAKTEITSKMKDEEAKAKEREKQMNNKIDAGKKVQLITLMKLSFCLTGH</sequence>
<keyword evidence="1" id="KW-0175">Coiled coil</keyword>
<name>A0A443RY82_9ACAR</name>
<dbReference type="CDD" id="cd00037">
    <property type="entry name" value="CLECT"/>
    <property type="match status" value="1"/>
</dbReference>
<organism evidence="4 5">
    <name type="scientific">Leptotrombidium deliense</name>
    <dbReference type="NCBI Taxonomy" id="299467"/>
    <lineage>
        <taxon>Eukaryota</taxon>
        <taxon>Metazoa</taxon>
        <taxon>Ecdysozoa</taxon>
        <taxon>Arthropoda</taxon>
        <taxon>Chelicerata</taxon>
        <taxon>Arachnida</taxon>
        <taxon>Acari</taxon>
        <taxon>Acariformes</taxon>
        <taxon>Trombidiformes</taxon>
        <taxon>Prostigmata</taxon>
        <taxon>Anystina</taxon>
        <taxon>Parasitengona</taxon>
        <taxon>Trombiculoidea</taxon>
        <taxon>Trombiculidae</taxon>
        <taxon>Leptotrombidium</taxon>
    </lineage>
</organism>
<dbReference type="PROSITE" id="PS50041">
    <property type="entry name" value="C_TYPE_LECTIN_2"/>
    <property type="match status" value="1"/>
</dbReference>
<dbReference type="InterPro" id="IPR016187">
    <property type="entry name" value="CTDL_fold"/>
</dbReference>
<dbReference type="Proteomes" id="UP000288716">
    <property type="component" value="Unassembled WGS sequence"/>
</dbReference>
<dbReference type="SUPFAM" id="SSF56436">
    <property type="entry name" value="C-type lectin-like"/>
    <property type="match status" value="1"/>
</dbReference>
<evidence type="ECO:0000256" key="1">
    <source>
        <dbReference type="SAM" id="Coils"/>
    </source>
</evidence>
<proteinExistence type="predicted"/>
<evidence type="ECO:0000313" key="4">
    <source>
        <dbReference type="EMBL" id="RWS20184.1"/>
    </source>
</evidence>
<evidence type="ECO:0000256" key="2">
    <source>
        <dbReference type="SAM" id="MobiDB-lite"/>
    </source>
</evidence>
<dbReference type="Gene3D" id="3.10.100.10">
    <property type="entry name" value="Mannose-Binding Protein A, subunit A"/>
    <property type="match status" value="1"/>
</dbReference>
<dbReference type="InterPro" id="IPR001304">
    <property type="entry name" value="C-type_lectin-like"/>
</dbReference>
<feature type="compositionally biased region" description="Low complexity" evidence="2">
    <location>
        <begin position="146"/>
        <end position="163"/>
    </location>
</feature>
<feature type="coiled-coil region" evidence="1">
    <location>
        <begin position="185"/>
        <end position="244"/>
    </location>
</feature>
<evidence type="ECO:0000259" key="3">
    <source>
        <dbReference type="PROSITE" id="PS50041"/>
    </source>
</evidence>
<feature type="region of interest" description="Disordered" evidence="2">
    <location>
        <begin position="146"/>
        <end position="170"/>
    </location>
</feature>